<dbReference type="CDD" id="cd01558">
    <property type="entry name" value="D-AAT_like"/>
    <property type="match status" value="1"/>
</dbReference>
<dbReference type="RefSeq" id="WP_282583491.1">
    <property type="nucleotide sequence ID" value="NZ_JAMOIM010000002.1"/>
</dbReference>
<dbReference type="Pfam" id="PF01063">
    <property type="entry name" value="Aminotran_4"/>
    <property type="match status" value="1"/>
</dbReference>
<dbReference type="SUPFAM" id="SSF56752">
    <property type="entry name" value="D-aminoacid aminotransferase-like PLP-dependent enzymes"/>
    <property type="match status" value="1"/>
</dbReference>
<dbReference type="PANTHER" id="PTHR42743">
    <property type="entry name" value="AMINO-ACID AMINOTRANSFERASE"/>
    <property type="match status" value="1"/>
</dbReference>
<dbReference type="GO" id="GO:0005829">
    <property type="term" value="C:cytosol"/>
    <property type="evidence" value="ECO:0007669"/>
    <property type="project" value="TreeGrafter"/>
</dbReference>
<comment type="pathway">
    <text evidence="5">Amino-acid biosynthesis; L-leucine biosynthesis; L-leucine from 3-methyl-2-oxobutanoate: step 4/4.</text>
</comment>
<dbReference type="AlphaFoldDB" id="A0AA41YYE1"/>
<evidence type="ECO:0000313" key="14">
    <source>
        <dbReference type="EMBL" id="MCW6507120.1"/>
    </source>
</evidence>
<dbReference type="InterPro" id="IPR036038">
    <property type="entry name" value="Aminotransferase-like"/>
</dbReference>
<comment type="catalytic activity">
    <reaction evidence="11">
        <text>L-valine + 2-oxoglutarate = 3-methyl-2-oxobutanoate + L-glutamate</text>
        <dbReference type="Rhea" id="RHEA:24813"/>
        <dbReference type="ChEBI" id="CHEBI:11851"/>
        <dbReference type="ChEBI" id="CHEBI:16810"/>
        <dbReference type="ChEBI" id="CHEBI:29985"/>
        <dbReference type="ChEBI" id="CHEBI:57762"/>
        <dbReference type="EC" id="2.6.1.42"/>
    </reaction>
</comment>
<evidence type="ECO:0000256" key="5">
    <source>
        <dbReference type="ARBA" id="ARBA00005072"/>
    </source>
</evidence>
<dbReference type="InterPro" id="IPR001544">
    <property type="entry name" value="Aminotrans_IV"/>
</dbReference>
<comment type="similarity">
    <text evidence="6">Belongs to the class-IV pyridoxal-phosphate-dependent aminotransferase family.</text>
</comment>
<organism evidence="14 15">
    <name type="scientific">Lichenifustis flavocetrariae</name>
    <dbReference type="NCBI Taxonomy" id="2949735"/>
    <lineage>
        <taxon>Bacteria</taxon>
        <taxon>Pseudomonadati</taxon>
        <taxon>Pseudomonadota</taxon>
        <taxon>Alphaproteobacteria</taxon>
        <taxon>Hyphomicrobiales</taxon>
        <taxon>Lichenihabitantaceae</taxon>
        <taxon>Lichenifustis</taxon>
    </lineage>
</organism>
<dbReference type="GO" id="GO:0004084">
    <property type="term" value="F:branched-chain-amino-acid transaminase activity"/>
    <property type="evidence" value="ECO:0007669"/>
    <property type="project" value="UniProtKB-EC"/>
</dbReference>
<protein>
    <recommendedName>
        <fullName evidence="8">Probable branched-chain-amino-acid aminotransferase</fullName>
        <ecNumber evidence="7">2.6.1.42</ecNumber>
    </recommendedName>
</protein>
<evidence type="ECO:0000256" key="3">
    <source>
        <dbReference type="ARBA" id="ARBA00004824"/>
    </source>
</evidence>
<evidence type="ECO:0000256" key="11">
    <source>
        <dbReference type="ARBA" id="ARBA00048212"/>
    </source>
</evidence>
<comment type="function">
    <text evidence="2">Acts on leucine, isoleucine and valine.</text>
</comment>
<comment type="cofactor">
    <cofactor evidence="1">
        <name>pyridoxal 5'-phosphate</name>
        <dbReference type="ChEBI" id="CHEBI:597326"/>
    </cofactor>
</comment>
<evidence type="ECO:0000256" key="1">
    <source>
        <dbReference type="ARBA" id="ARBA00001933"/>
    </source>
</evidence>
<accession>A0AA41YYE1</accession>
<evidence type="ECO:0000256" key="12">
    <source>
        <dbReference type="ARBA" id="ARBA00048798"/>
    </source>
</evidence>
<keyword evidence="14" id="KW-0032">Aminotransferase</keyword>
<keyword evidence="14" id="KW-0808">Transferase</keyword>
<comment type="caution">
    <text evidence="14">The sequence shown here is derived from an EMBL/GenBank/DDBJ whole genome shotgun (WGS) entry which is preliminary data.</text>
</comment>
<evidence type="ECO:0000313" key="15">
    <source>
        <dbReference type="Proteomes" id="UP001165667"/>
    </source>
</evidence>
<dbReference type="InterPro" id="IPR043131">
    <property type="entry name" value="BCAT-like_N"/>
</dbReference>
<dbReference type="GO" id="GO:0009082">
    <property type="term" value="P:branched-chain amino acid biosynthetic process"/>
    <property type="evidence" value="ECO:0007669"/>
    <property type="project" value="UniProtKB-KW"/>
</dbReference>
<dbReference type="NCBIfam" id="NF005209">
    <property type="entry name" value="PRK06680.1"/>
    <property type="match status" value="1"/>
</dbReference>
<dbReference type="FunFam" id="3.20.10.10:FF:000002">
    <property type="entry name" value="D-alanine aminotransferase"/>
    <property type="match status" value="1"/>
</dbReference>
<evidence type="ECO:0000256" key="9">
    <source>
        <dbReference type="ARBA" id="ARBA00022898"/>
    </source>
</evidence>
<dbReference type="Gene3D" id="3.30.470.10">
    <property type="match status" value="1"/>
</dbReference>
<keyword evidence="10" id="KW-0100">Branched-chain amino acid biosynthesis</keyword>
<dbReference type="Gene3D" id="3.20.10.10">
    <property type="entry name" value="D-amino Acid Aminotransferase, subunit A, domain 2"/>
    <property type="match status" value="1"/>
</dbReference>
<gene>
    <name evidence="14" type="ORF">M8523_03700</name>
</gene>
<evidence type="ECO:0000256" key="13">
    <source>
        <dbReference type="ARBA" id="ARBA00049229"/>
    </source>
</evidence>
<dbReference type="PANTHER" id="PTHR42743:SF11">
    <property type="entry name" value="AMINODEOXYCHORISMATE LYASE"/>
    <property type="match status" value="1"/>
</dbReference>
<dbReference type="GO" id="GO:0008652">
    <property type="term" value="P:amino acid biosynthetic process"/>
    <property type="evidence" value="ECO:0007669"/>
    <property type="project" value="UniProtKB-ARBA"/>
</dbReference>
<dbReference type="Proteomes" id="UP001165667">
    <property type="component" value="Unassembled WGS sequence"/>
</dbReference>
<name>A0AA41YYE1_9HYPH</name>
<comment type="pathway">
    <text evidence="4">Amino-acid biosynthesis; L-valine biosynthesis; L-valine from pyruvate: step 4/4.</text>
</comment>
<comment type="catalytic activity">
    <reaction evidence="12">
        <text>L-isoleucine + 2-oxoglutarate = (S)-3-methyl-2-oxopentanoate + L-glutamate</text>
        <dbReference type="Rhea" id="RHEA:24801"/>
        <dbReference type="ChEBI" id="CHEBI:16810"/>
        <dbReference type="ChEBI" id="CHEBI:29985"/>
        <dbReference type="ChEBI" id="CHEBI:35146"/>
        <dbReference type="ChEBI" id="CHEBI:58045"/>
        <dbReference type="EC" id="2.6.1.42"/>
    </reaction>
</comment>
<comment type="pathway">
    <text evidence="3">Amino-acid biosynthesis; L-isoleucine biosynthesis; L-isoleucine from 2-oxobutanoate: step 4/4.</text>
</comment>
<proteinExistence type="inferred from homology"/>
<comment type="catalytic activity">
    <reaction evidence="13">
        <text>L-leucine + 2-oxoglutarate = 4-methyl-2-oxopentanoate + L-glutamate</text>
        <dbReference type="Rhea" id="RHEA:18321"/>
        <dbReference type="ChEBI" id="CHEBI:16810"/>
        <dbReference type="ChEBI" id="CHEBI:17865"/>
        <dbReference type="ChEBI" id="CHEBI:29985"/>
        <dbReference type="ChEBI" id="CHEBI:57427"/>
        <dbReference type="EC" id="2.6.1.42"/>
    </reaction>
</comment>
<evidence type="ECO:0000256" key="10">
    <source>
        <dbReference type="ARBA" id="ARBA00023304"/>
    </source>
</evidence>
<keyword evidence="9" id="KW-0663">Pyridoxal phosphate</keyword>
<reference evidence="14" key="1">
    <citation type="submission" date="2022-05" db="EMBL/GenBank/DDBJ databases">
        <authorList>
            <person name="Pankratov T."/>
        </authorList>
    </citation>
    <scope>NUCLEOTIDE SEQUENCE</scope>
    <source>
        <strain evidence="14">BP6-180914</strain>
    </source>
</reference>
<evidence type="ECO:0000256" key="8">
    <source>
        <dbReference type="ARBA" id="ARBA00014472"/>
    </source>
</evidence>
<keyword evidence="15" id="KW-1185">Reference proteome</keyword>
<evidence type="ECO:0000256" key="4">
    <source>
        <dbReference type="ARBA" id="ARBA00004931"/>
    </source>
</evidence>
<evidence type="ECO:0000256" key="2">
    <source>
        <dbReference type="ARBA" id="ARBA00003109"/>
    </source>
</evidence>
<sequence>MDRIVFLNGSFIPYDEARIPIMDRGFLFADAIYEVSAVLDGELVDNEAHLSRLDRSLTEIGIASPYSHAEWVVRQVELVRRNRLVEGIVYIQVTRGVAERDFGFADAMSPTVVMFTQVKTILESRLAVAGAAVITVPDLRWARRDIKSVGLLAQVLAKRQAAEAGAAEAFMVEDGFVTEGGSSTAFIITQDGVIVTRPLSSDILPGITRLAVLRLAAEAGLRVEERAFTVQEALRAAEVFYTSASTFVAPVVSLDGQPIGSGRPGPHARKLRTLYIELARASGRDVSAACS</sequence>
<evidence type="ECO:0000256" key="7">
    <source>
        <dbReference type="ARBA" id="ARBA00013053"/>
    </source>
</evidence>
<dbReference type="EMBL" id="JAMOIM010000002">
    <property type="protein sequence ID" value="MCW6507120.1"/>
    <property type="molecule type" value="Genomic_DNA"/>
</dbReference>
<evidence type="ECO:0000256" key="6">
    <source>
        <dbReference type="ARBA" id="ARBA00009320"/>
    </source>
</evidence>
<dbReference type="EC" id="2.6.1.42" evidence="7"/>
<keyword evidence="10" id="KW-0028">Amino-acid biosynthesis</keyword>
<dbReference type="InterPro" id="IPR050571">
    <property type="entry name" value="Class-IV_PLP-Dep_Aminotrnsfr"/>
</dbReference>
<dbReference type="InterPro" id="IPR043132">
    <property type="entry name" value="BCAT-like_C"/>
</dbReference>